<feature type="compositionally biased region" description="Basic and acidic residues" evidence="1">
    <location>
        <begin position="62"/>
        <end position="74"/>
    </location>
</feature>
<dbReference type="AlphaFoldDB" id="A0A816GHM6"/>
<dbReference type="Proteomes" id="UP000663877">
    <property type="component" value="Unassembled WGS sequence"/>
</dbReference>
<reference evidence="3" key="1">
    <citation type="submission" date="2021-02" db="EMBL/GenBank/DDBJ databases">
        <authorList>
            <person name="Nowell W R."/>
        </authorList>
    </citation>
    <scope>NUCLEOTIDE SEQUENCE</scope>
</reference>
<feature type="region of interest" description="Disordered" evidence="1">
    <location>
        <begin position="1"/>
        <end position="47"/>
    </location>
</feature>
<accession>A0A816GHM6</accession>
<dbReference type="Proteomes" id="UP000663832">
    <property type="component" value="Unassembled WGS sequence"/>
</dbReference>
<organism evidence="3 4">
    <name type="scientific">Adineta steineri</name>
    <dbReference type="NCBI Taxonomy" id="433720"/>
    <lineage>
        <taxon>Eukaryota</taxon>
        <taxon>Metazoa</taxon>
        <taxon>Spiralia</taxon>
        <taxon>Gnathifera</taxon>
        <taxon>Rotifera</taxon>
        <taxon>Eurotatoria</taxon>
        <taxon>Bdelloidea</taxon>
        <taxon>Adinetida</taxon>
        <taxon>Adinetidae</taxon>
        <taxon>Adineta</taxon>
    </lineage>
</organism>
<evidence type="ECO:0000256" key="1">
    <source>
        <dbReference type="SAM" id="MobiDB-lite"/>
    </source>
</evidence>
<name>A0A816GHM6_9BILA</name>
<evidence type="ECO:0000313" key="2">
    <source>
        <dbReference type="EMBL" id="CAF1582072.1"/>
    </source>
</evidence>
<sequence length="107" mass="12590">MSSRKTQKSELWPLTTINDPPICTLDDPDINLNDVEQKSKDKKRRRIDKTINLDSGELIDRYHLTQKSNRDNSDAHQYSSDEEDQPPSPYSPDHVWQDEEDEDEEDF</sequence>
<evidence type="ECO:0000313" key="3">
    <source>
        <dbReference type="EMBL" id="CAF1674440.1"/>
    </source>
</evidence>
<dbReference type="EMBL" id="CAJNOI010006800">
    <property type="protein sequence ID" value="CAF1582072.1"/>
    <property type="molecule type" value="Genomic_DNA"/>
</dbReference>
<evidence type="ECO:0000313" key="4">
    <source>
        <dbReference type="Proteomes" id="UP000663832"/>
    </source>
</evidence>
<proteinExistence type="predicted"/>
<gene>
    <name evidence="2" type="ORF">BJG266_LOCUS48805</name>
    <name evidence="3" type="ORF">QVE165_LOCUS65883</name>
</gene>
<protein>
    <submittedName>
        <fullName evidence="3">Uncharacterized protein</fullName>
    </submittedName>
</protein>
<comment type="caution">
    <text evidence="3">The sequence shown here is derived from an EMBL/GenBank/DDBJ whole genome shotgun (WGS) entry which is preliminary data.</text>
</comment>
<dbReference type="EMBL" id="CAJNOM010007227">
    <property type="protein sequence ID" value="CAF1674440.1"/>
    <property type="molecule type" value="Genomic_DNA"/>
</dbReference>
<dbReference type="OrthoDB" id="10065646at2759"/>
<keyword evidence="4" id="KW-1185">Reference proteome</keyword>
<feature type="region of interest" description="Disordered" evidence="1">
    <location>
        <begin position="62"/>
        <end position="107"/>
    </location>
</feature>
<feature type="compositionally biased region" description="Acidic residues" evidence="1">
    <location>
        <begin position="98"/>
        <end position="107"/>
    </location>
</feature>